<dbReference type="EMBL" id="KQ030509">
    <property type="protein sequence ID" value="KJZ76941.1"/>
    <property type="molecule type" value="Genomic_DNA"/>
</dbReference>
<name>A0A0F7ZM29_9HYPO</name>
<reference evidence="3 4" key="1">
    <citation type="journal article" date="2014" name="Genome Biol. Evol.">
        <title>Comparative genomics and transcriptomics analyses reveal divergent lifestyle features of nematode endoparasitic fungus Hirsutella minnesotensis.</title>
        <authorList>
            <person name="Lai Y."/>
            <person name="Liu K."/>
            <person name="Zhang X."/>
            <person name="Zhang X."/>
            <person name="Li K."/>
            <person name="Wang N."/>
            <person name="Shu C."/>
            <person name="Wu Y."/>
            <person name="Wang C."/>
            <person name="Bushley K.E."/>
            <person name="Xiang M."/>
            <person name="Liu X."/>
        </authorList>
    </citation>
    <scope>NUCLEOTIDE SEQUENCE [LARGE SCALE GENOMIC DNA]</scope>
    <source>
        <strain evidence="3 4">3608</strain>
    </source>
</reference>
<gene>
    <name evidence="3" type="ORF">HIM_03818</name>
</gene>
<feature type="transmembrane region" description="Helical" evidence="2">
    <location>
        <begin position="66"/>
        <end position="85"/>
    </location>
</feature>
<keyword evidence="2" id="KW-1133">Transmembrane helix</keyword>
<evidence type="ECO:0000313" key="3">
    <source>
        <dbReference type="EMBL" id="KJZ76941.1"/>
    </source>
</evidence>
<dbReference type="Proteomes" id="UP000054481">
    <property type="component" value="Unassembled WGS sequence"/>
</dbReference>
<accession>A0A0F7ZM29</accession>
<dbReference type="OrthoDB" id="5403641at2759"/>
<dbReference type="AlphaFoldDB" id="A0A0F7ZM29"/>
<evidence type="ECO:0000313" key="4">
    <source>
        <dbReference type="Proteomes" id="UP000054481"/>
    </source>
</evidence>
<evidence type="ECO:0000256" key="2">
    <source>
        <dbReference type="SAM" id="Phobius"/>
    </source>
</evidence>
<proteinExistence type="predicted"/>
<keyword evidence="2" id="KW-0812">Transmembrane</keyword>
<keyword evidence="2" id="KW-0472">Membrane</keyword>
<protein>
    <submittedName>
        <fullName evidence="3">Uncharacterized protein</fullName>
    </submittedName>
</protein>
<keyword evidence="4" id="KW-1185">Reference proteome</keyword>
<sequence>MPKPHESEYDLASNSYGLLRIVGGWGNVRGPGLVMFQSMVAGTTCAAVFGLTASVASSMLFGTATLPFIIGSSIGFALGSLRWYIASTKEALLQLSRYPSLLRLHIAANFPWIPEYSRRHVSWFTVERFSSDWVHKSILIASWLSAQPALEEIHSQVEASIVQQCTDSGLEEGNVEAVADEKLVRQGTNRSTHGPGKARDS</sequence>
<organism evidence="3 4">
    <name type="scientific">Hirsutella minnesotensis 3608</name>
    <dbReference type="NCBI Taxonomy" id="1043627"/>
    <lineage>
        <taxon>Eukaryota</taxon>
        <taxon>Fungi</taxon>
        <taxon>Dikarya</taxon>
        <taxon>Ascomycota</taxon>
        <taxon>Pezizomycotina</taxon>
        <taxon>Sordariomycetes</taxon>
        <taxon>Hypocreomycetidae</taxon>
        <taxon>Hypocreales</taxon>
        <taxon>Ophiocordycipitaceae</taxon>
        <taxon>Hirsutella</taxon>
    </lineage>
</organism>
<feature type="region of interest" description="Disordered" evidence="1">
    <location>
        <begin position="181"/>
        <end position="201"/>
    </location>
</feature>
<evidence type="ECO:0000256" key="1">
    <source>
        <dbReference type="SAM" id="MobiDB-lite"/>
    </source>
</evidence>
<feature type="transmembrane region" description="Helical" evidence="2">
    <location>
        <begin position="39"/>
        <end position="60"/>
    </location>
</feature>